<dbReference type="RefSeq" id="WP_155341937.1">
    <property type="nucleotide sequence ID" value="NZ_BAAABN010000099.1"/>
</dbReference>
<organism evidence="2 3">
    <name type="scientific">Acrocarpospora corrugata</name>
    <dbReference type="NCBI Taxonomy" id="35763"/>
    <lineage>
        <taxon>Bacteria</taxon>
        <taxon>Bacillati</taxon>
        <taxon>Actinomycetota</taxon>
        <taxon>Actinomycetes</taxon>
        <taxon>Streptosporangiales</taxon>
        <taxon>Streptosporangiaceae</taxon>
        <taxon>Acrocarpospora</taxon>
    </lineage>
</organism>
<comment type="caution">
    <text evidence="2">The sequence shown here is derived from an EMBL/GenBank/DDBJ whole genome shotgun (WGS) entry which is preliminary data.</text>
</comment>
<feature type="domain" description="TniQ" evidence="1">
    <location>
        <begin position="6"/>
        <end position="119"/>
    </location>
</feature>
<dbReference type="Proteomes" id="UP000334990">
    <property type="component" value="Unassembled WGS sequence"/>
</dbReference>
<dbReference type="OrthoDB" id="4966783at2"/>
<accession>A0A5M3WA93</accession>
<name>A0A5M3WA93_9ACTN</name>
<keyword evidence="3" id="KW-1185">Reference proteome</keyword>
<gene>
    <name evidence="2" type="ORF">Acor_80540</name>
</gene>
<dbReference type="EMBL" id="BLAD01000122">
    <property type="protein sequence ID" value="GES05985.1"/>
    <property type="molecule type" value="Genomic_DNA"/>
</dbReference>
<dbReference type="AlphaFoldDB" id="A0A5M3WA93"/>
<proteinExistence type="predicted"/>
<protein>
    <recommendedName>
        <fullName evidence="1">TniQ domain-containing protein</fullName>
    </recommendedName>
</protein>
<evidence type="ECO:0000313" key="2">
    <source>
        <dbReference type="EMBL" id="GES05985.1"/>
    </source>
</evidence>
<sequence length="371" mass="42019">MLRRLPITAPPATGETVKSYLQRLAALNGVDYPEIWDWVSEPEVPGKPRRIVVGPRLADLTGYPADRLGQALPELRKGLDWQLLRDTPQHPCPQCAARHPGGQVIRLFALHHYACRRHGYWIGPPDIGEGPHLPYLAGLPEVLQAQRRHNRLVRERGPVAAFDGIIHAFRVLTGIWRLGPAETHGTSDWWHWDRRVDLLIPKNQARELFSHSRCYAALYPEAVTIAALLTTPFWRTKATFPFGDADTDDRWDFTAEFGRRIGIEEYYPDDPNHPVHLWADHHASQPPMGPAKVFLDRRRHTSDGTAKTDQRLIDGHHKSAAIFAKRRFAANALTYHHHTMAPVIDTYLPRPGPYARQRTRLAAEAAAPANP</sequence>
<evidence type="ECO:0000259" key="1">
    <source>
        <dbReference type="Pfam" id="PF06527"/>
    </source>
</evidence>
<evidence type="ECO:0000313" key="3">
    <source>
        <dbReference type="Proteomes" id="UP000334990"/>
    </source>
</evidence>
<dbReference type="Pfam" id="PF06527">
    <property type="entry name" value="TniQ"/>
    <property type="match status" value="1"/>
</dbReference>
<dbReference type="InterPro" id="IPR009492">
    <property type="entry name" value="TniQ"/>
</dbReference>
<reference evidence="2 3" key="1">
    <citation type="submission" date="2019-10" db="EMBL/GenBank/DDBJ databases">
        <title>Whole genome shotgun sequence of Acrocarpospora corrugata NBRC 13972.</title>
        <authorList>
            <person name="Ichikawa N."/>
            <person name="Kimura A."/>
            <person name="Kitahashi Y."/>
            <person name="Komaki H."/>
            <person name="Oguchi A."/>
        </authorList>
    </citation>
    <scope>NUCLEOTIDE SEQUENCE [LARGE SCALE GENOMIC DNA]</scope>
    <source>
        <strain evidence="2 3">NBRC 13972</strain>
    </source>
</reference>